<dbReference type="InterPro" id="IPR003737">
    <property type="entry name" value="GlcNAc_PI_deacetylase-related"/>
</dbReference>
<evidence type="ECO:0000256" key="1">
    <source>
        <dbReference type="ARBA" id="ARBA00001947"/>
    </source>
</evidence>
<dbReference type="GO" id="GO:0016811">
    <property type="term" value="F:hydrolase activity, acting on carbon-nitrogen (but not peptide) bonds, in linear amides"/>
    <property type="evidence" value="ECO:0007669"/>
    <property type="project" value="TreeGrafter"/>
</dbReference>
<reference evidence="2 3" key="2">
    <citation type="submission" date="2014-05" db="EMBL/GenBank/DDBJ databases">
        <title>Draft genome sequence of Halobacillus karajensis HK-03.</title>
        <authorList>
            <person name="Khelaifia S."/>
            <person name="Croce O."/>
            <person name="Lagier J.C."/>
            <person name="Raoult D."/>
        </authorList>
    </citation>
    <scope>NUCLEOTIDE SEQUENCE [LARGE SCALE GENOMIC DNA]</scope>
    <source>
        <strain evidence="2 3">HD-03</strain>
    </source>
</reference>
<dbReference type="RefSeq" id="WP_035506506.1">
    <property type="nucleotide sequence ID" value="NZ_CCDH010000001.1"/>
</dbReference>
<dbReference type="PANTHER" id="PTHR12993">
    <property type="entry name" value="N-ACETYLGLUCOSAMINYL-PHOSPHATIDYLINOSITOL DE-N-ACETYLASE-RELATED"/>
    <property type="match status" value="1"/>
</dbReference>
<dbReference type="PANTHER" id="PTHR12993:SF11">
    <property type="entry name" value="N-ACETYLGLUCOSAMINYL-PHOSPHATIDYLINOSITOL DE-N-ACETYLASE"/>
    <property type="match status" value="1"/>
</dbReference>
<comment type="caution">
    <text evidence="2">The sequence shown here is derived from an EMBL/GenBank/DDBJ whole genome shotgun (WGS) entry which is preliminary data.</text>
</comment>
<protein>
    <submittedName>
        <fullName evidence="2">Glucosamine-6-phosphate deaminase-like protein</fullName>
    </submittedName>
</protein>
<dbReference type="EMBL" id="CCDI010000001">
    <property type="protein sequence ID" value="CDQ22988.1"/>
    <property type="molecule type" value="Genomic_DNA"/>
</dbReference>
<dbReference type="Proteomes" id="UP000028868">
    <property type="component" value="Unassembled WGS sequence"/>
</dbReference>
<comment type="cofactor">
    <cofactor evidence="1">
        <name>Zn(2+)</name>
        <dbReference type="ChEBI" id="CHEBI:29105"/>
    </cofactor>
</comment>
<gene>
    <name evidence="2" type="ORF">BN983_01207</name>
</gene>
<evidence type="ECO:0000313" key="2">
    <source>
        <dbReference type="EMBL" id="CDQ22988.1"/>
    </source>
</evidence>
<dbReference type="Pfam" id="PF02585">
    <property type="entry name" value="PIG-L"/>
    <property type="match status" value="1"/>
</dbReference>
<dbReference type="InterPro" id="IPR024078">
    <property type="entry name" value="LmbE-like_dom_sf"/>
</dbReference>
<accession>A0A059NZ21</accession>
<dbReference type="AlphaFoldDB" id="A0A059NZ21"/>
<reference evidence="3" key="1">
    <citation type="submission" date="2014-03" db="EMBL/GenBank/DDBJ databases">
        <authorList>
            <person name="Urmite Genomes U."/>
        </authorList>
    </citation>
    <scope>NUCLEOTIDE SEQUENCE [LARGE SCALE GENOMIC DNA]</scope>
    <source>
        <strain evidence="3">HD-03</strain>
    </source>
</reference>
<organism evidence="2 3">
    <name type="scientific">Halobacillus karajensis</name>
    <dbReference type="NCBI Taxonomy" id="195088"/>
    <lineage>
        <taxon>Bacteria</taxon>
        <taxon>Bacillati</taxon>
        <taxon>Bacillota</taxon>
        <taxon>Bacilli</taxon>
        <taxon>Bacillales</taxon>
        <taxon>Bacillaceae</taxon>
        <taxon>Halobacillus</taxon>
    </lineage>
</organism>
<dbReference type="Gene3D" id="3.40.50.10320">
    <property type="entry name" value="LmbE-like"/>
    <property type="match status" value="1"/>
</dbReference>
<sequence>MSKKEWVMDIARPVNRPLTRKILKNHYNASLELQSLEGEERVLVLAPHMDDETIGPGATLRKHADNGAEIHCLFLTDGGGSVSDLSEEELKKSRKAEIDQVMEILKLADVSYMDLPDGGVSSKEANIQYLKRKIEEVNPDVIYTTPYVDAHTDHTATAQLLADTLKQLDRFDGVVRMYEINCAFPPDFINYLVDTSDQYGKKVQATEVFASQAIAFDGFLELNQLKGNLAEEPVQSAEGFIQLDKDAFIHHCDTLKEKELNFPKIFKQVNRTDTLLWAIFKNYDQKKDFYRHSI</sequence>
<keyword evidence="3" id="KW-1185">Reference proteome</keyword>
<dbReference type="SUPFAM" id="SSF102588">
    <property type="entry name" value="LmbE-like"/>
    <property type="match status" value="1"/>
</dbReference>
<name>A0A059NZ21_9BACI</name>
<proteinExistence type="predicted"/>
<evidence type="ECO:0000313" key="3">
    <source>
        <dbReference type="Proteomes" id="UP000028868"/>
    </source>
</evidence>